<keyword evidence="1" id="KW-0808">Transferase</keyword>
<organism evidence="1">
    <name type="scientific">viral metagenome</name>
    <dbReference type="NCBI Taxonomy" id="1070528"/>
    <lineage>
        <taxon>unclassified sequences</taxon>
        <taxon>metagenomes</taxon>
        <taxon>organismal metagenomes</taxon>
    </lineage>
</organism>
<dbReference type="InterPro" id="IPR029044">
    <property type="entry name" value="Nucleotide-diphossugar_trans"/>
</dbReference>
<proteinExistence type="predicted"/>
<sequence>MSQPALSILCPSRQRPRRCRAAVQSALELATGNCEVILGLDLDDPTLADYSTVRELSPCVRLLVGSERRRAIAQFNACGAVAQAPYLVAWSDDIVARTPAWDRLLIDAHACLFPDGLGVLCPADGHSKLTAAPFVSRALLDWNGGPQTFYADRFWHMYGETWLLSICDKVGRLARVPRVVCEHLHHSFVGTGMDAVTLRNEAKATEDAQLWRKTADERRALAGRLLAEIEARARRTTA</sequence>
<gene>
    <name evidence="1" type="ORF">MM415B03433_0004</name>
</gene>
<evidence type="ECO:0000313" key="1">
    <source>
        <dbReference type="EMBL" id="QJA91215.1"/>
    </source>
</evidence>
<dbReference type="AlphaFoldDB" id="A0A6M3LDI0"/>
<name>A0A6M3LDI0_9ZZZZ</name>
<dbReference type="SUPFAM" id="SSF53448">
    <property type="entry name" value="Nucleotide-diphospho-sugar transferases"/>
    <property type="match status" value="1"/>
</dbReference>
<reference evidence="1" key="1">
    <citation type="submission" date="2020-03" db="EMBL/GenBank/DDBJ databases">
        <title>The deep terrestrial virosphere.</title>
        <authorList>
            <person name="Holmfeldt K."/>
            <person name="Nilsson E."/>
            <person name="Simone D."/>
            <person name="Lopez-Fernandez M."/>
            <person name="Wu X."/>
            <person name="de Brujin I."/>
            <person name="Lundin D."/>
            <person name="Andersson A."/>
            <person name="Bertilsson S."/>
            <person name="Dopson M."/>
        </authorList>
    </citation>
    <scope>NUCLEOTIDE SEQUENCE</scope>
    <source>
        <strain evidence="1">MM415B03433</strain>
    </source>
</reference>
<dbReference type="GO" id="GO:0016740">
    <property type="term" value="F:transferase activity"/>
    <property type="evidence" value="ECO:0007669"/>
    <property type="project" value="UniProtKB-KW"/>
</dbReference>
<protein>
    <submittedName>
        <fullName evidence="1">Putative glycosyltransferase</fullName>
    </submittedName>
</protein>
<accession>A0A6M3LDI0</accession>
<dbReference type="EMBL" id="MT142970">
    <property type="protein sequence ID" value="QJA91215.1"/>
    <property type="molecule type" value="Genomic_DNA"/>
</dbReference>